<keyword evidence="1" id="KW-1133">Transmembrane helix</keyword>
<dbReference type="AlphaFoldDB" id="A0A8C9TBW1"/>
<sequence length="80" mass="9307">KAYHILGVAERSASGDAMTWTVDQKAPLVLVMDHPFLFNTLSRLGFDPSFLRWVHMLYIYIYLSYSLCFTQIHTVKPLRD</sequence>
<proteinExistence type="predicted"/>
<feature type="transmembrane region" description="Helical" evidence="1">
    <location>
        <begin position="50"/>
        <end position="69"/>
    </location>
</feature>
<keyword evidence="3" id="KW-1185">Reference proteome</keyword>
<reference evidence="2" key="3">
    <citation type="submission" date="2025-09" db="UniProtKB">
        <authorList>
            <consortium name="Ensembl"/>
        </authorList>
    </citation>
    <scope>IDENTIFICATION</scope>
</reference>
<evidence type="ECO:0000313" key="3">
    <source>
        <dbReference type="Proteomes" id="UP000694397"/>
    </source>
</evidence>
<keyword evidence="1" id="KW-0812">Transmembrane</keyword>
<accession>A0A8C9TBW1</accession>
<dbReference type="Proteomes" id="UP000694397">
    <property type="component" value="Chromosome 8"/>
</dbReference>
<evidence type="ECO:0000313" key="2">
    <source>
        <dbReference type="Ensembl" id="ENSSFOP00015048397.1"/>
    </source>
</evidence>
<reference evidence="2 3" key="1">
    <citation type="submission" date="2019-04" db="EMBL/GenBank/DDBJ databases">
        <authorList>
            <consortium name="Wellcome Sanger Institute Data Sharing"/>
        </authorList>
    </citation>
    <scope>NUCLEOTIDE SEQUENCE [LARGE SCALE GENOMIC DNA]</scope>
</reference>
<name>A0A8C9TBW1_SCLFO</name>
<keyword evidence="1" id="KW-0472">Membrane</keyword>
<protein>
    <submittedName>
        <fullName evidence="2">Uncharacterized protein</fullName>
    </submittedName>
</protein>
<reference evidence="2" key="2">
    <citation type="submission" date="2025-08" db="UniProtKB">
        <authorList>
            <consortium name="Ensembl"/>
        </authorList>
    </citation>
    <scope>IDENTIFICATION</scope>
</reference>
<organism evidence="2 3">
    <name type="scientific">Scleropages formosus</name>
    <name type="common">Asian bonytongue</name>
    <name type="synonym">Osteoglossum formosum</name>
    <dbReference type="NCBI Taxonomy" id="113540"/>
    <lineage>
        <taxon>Eukaryota</taxon>
        <taxon>Metazoa</taxon>
        <taxon>Chordata</taxon>
        <taxon>Craniata</taxon>
        <taxon>Vertebrata</taxon>
        <taxon>Euteleostomi</taxon>
        <taxon>Actinopterygii</taxon>
        <taxon>Neopterygii</taxon>
        <taxon>Teleostei</taxon>
        <taxon>Osteoglossocephala</taxon>
        <taxon>Osteoglossomorpha</taxon>
        <taxon>Osteoglossiformes</taxon>
        <taxon>Osteoglossidae</taxon>
        <taxon>Scleropages</taxon>
    </lineage>
</organism>
<evidence type="ECO:0000256" key="1">
    <source>
        <dbReference type="SAM" id="Phobius"/>
    </source>
</evidence>
<dbReference type="Ensembl" id="ENSSFOT00015078330.1">
    <property type="protein sequence ID" value="ENSSFOP00015048397.1"/>
    <property type="gene ID" value="ENSSFOG00015025145.1"/>
</dbReference>